<dbReference type="VEuPathDB" id="FungiDB:BO97DRAFT_402853"/>
<name>A0A395I9J0_ASPHC</name>
<gene>
    <name evidence="4" type="ORF">BO97DRAFT_402853</name>
</gene>
<dbReference type="InterPro" id="IPR035984">
    <property type="entry name" value="Acyl-CoA-binding_sf"/>
</dbReference>
<dbReference type="GO" id="GO:0000062">
    <property type="term" value="F:fatty-acyl-CoA binding"/>
    <property type="evidence" value="ECO:0007669"/>
    <property type="project" value="InterPro"/>
</dbReference>
<dbReference type="Gene3D" id="1.20.80.10">
    <property type="match status" value="1"/>
</dbReference>
<protein>
    <submittedName>
        <fullName evidence="4">Acyl-CoA binding protein</fullName>
    </submittedName>
</protein>
<evidence type="ECO:0000256" key="1">
    <source>
        <dbReference type="ARBA" id="ARBA00005567"/>
    </source>
</evidence>
<organism evidence="4 5">
    <name type="scientific">Aspergillus homomorphus (strain CBS 101889)</name>
    <dbReference type="NCBI Taxonomy" id="1450537"/>
    <lineage>
        <taxon>Eukaryota</taxon>
        <taxon>Fungi</taxon>
        <taxon>Dikarya</taxon>
        <taxon>Ascomycota</taxon>
        <taxon>Pezizomycotina</taxon>
        <taxon>Eurotiomycetes</taxon>
        <taxon>Eurotiomycetidae</taxon>
        <taxon>Eurotiales</taxon>
        <taxon>Aspergillaceae</taxon>
        <taxon>Aspergillus</taxon>
        <taxon>Aspergillus subgen. Circumdati</taxon>
    </lineage>
</organism>
<dbReference type="RefSeq" id="XP_025555603.1">
    <property type="nucleotide sequence ID" value="XM_025694602.1"/>
</dbReference>
<evidence type="ECO:0000259" key="3">
    <source>
        <dbReference type="PROSITE" id="PS51228"/>
    </source>
</evidence>
<dbReference type="Pfam" id="PF00887">
    <property type="entry name" value="ACBP"/>
    <property type="match status" value="1"/>
</dbReference>
<dbReference type="GO" id="GO:0006631">
    <property type="term" value="P:fatty acid metabolic process"/>
    <property type="evidence" value="ECO:0007669"/>
    <property type="project" value="TreeGrafter"/>
</dbReference>
<dbReference type="SUPFAM" id="SSF47027">
    <property type="entry name" value="Acyl-CoA binding protein"/>
    <property type="match status" value="1"/>
</dbReference>
<dbReference type="EMBL" id="KZ824269">
    <property type="protein sequence ID" value="RAL16449.1"/>
    <property type="molecule type" value="Genomic_DNA"/>
</dbReference>
<proteinExistence type="inferred from homology"/>
<feature type="domain" description="ACB" evidence="3">
    <location>
        <begin position="59"/>
        <end position="142"/>
    </location>
</feature>
<dbReference type="GeneID" id="37198891"/>
<evidence type="ECO:0000313" key="5">
    <source>
        <dbReference type="Proteomes" id="UP000248961"/>
    </source>
</evidence>
<dbReference type="InterPro" id="IPR000582">
    <property type="entry name" value="Acyl-CoA-binding_protein"/>
</dbReference>
<accession>A0A395I9J0</accession>
<evidence type="ECO:0000256" key="2">
    <source>
        <dbReference type="ARBA" id="ARBA00023121"/>
    </source>
</evidence>
<dbReference type="InterPro" id="IPR014352">
    <property type="entry name" value="FERM/acyl-CoA-bd_prot_sf"/>
</dbReference>
<dbReference type="AlphaFoldDB" id="A0A395I9J0"/>
<dbReference type="PANTHER" id="PTHR23310:SF62">
    <property type="entry name" value="ACYL-COA BINDING PROTEIN 1, ISOFORM A"/>
    <property type="match status" value="1"/>
</dbReference>
<reference evidence="4 5" key="1">
    <citation type="submission" date="2018-02" db="EMBL/GenBank/DDBJ databases">
        <title>The genomes of Aspergillus section Nigri reveals drivers in fungal speciation.</title>
        <authorList>
            <consortium name="DOE Joint Genome Institute"/>
            <person name="Vesth T.C."/>
            <person name="Nybo J."/>
            <person name="Theobald S."/>
            <person name="Brandl J."/>
            <person name="Frisvad J.C."/>
            <person name="Nielsen K.F."/>
            <person name="Lyhne E.K."/>
            <person name="Kogle M.E."/>
            <person name="Kuo A."/>
            <person name="Riley R."/>
            <person name="Clum A."/>
            <person name="Nolan M."/>
            <person name="Lipzen A."/>
            <person name="Salamov A."/>
            <person name="Henrissat B."/>
            <person name="Wiebenga A."/>
            <person name="De vries R.P."/>
            <person name="Grigoriev I.V."/>
            <person name="Mortensen U.H."/>
            <person name="Andersen M.R."/>
            <person name="Baker S.E."/>
        </authorList>
    </citation>
    <scope>NUCLEOTIDE SEQUENCE [LARGE SCALE GENOMIC DNA]</scope>
    <source>
        <strain evidence="4 5">CBS 101889</strain>
    </source>
</reference>
<dbReference type="OrthoDB" id="346910at2759"/>
<keyword evidence="2" id="KW-0446">Lipid-binding</keyword>
<dbReference type="STRING" id="1450537.A0A395I9J0"/>
<dbReference type="PROSITE" id="PS51228">
    <property type="entry name" value="ACB_2"/>
    <property type="match status" value="1"/>
</dbReference>
<evidence type="ECO:0000313" key="4">
    <source>
        <dbReference type="EMBL" id="RAL16449.1"/>
    </source>
</evidence>
<keyword evidence="5" id="KW-1185">Reference proteome</keyword>
<dbReference type="Proteomes" id="UP000248961">
    <property type="component" value="Unassembled WGS sequence"/>
</dbReference>
<sequence length="144" mass="15727">MSTPQFTTALSSAQSKAKFTPEVQAAAEKVNADALTSAVEAVLAGDDAASVSGEQADALTQGFEFATLLVKQLSSEPGSTEMLNLYKYFKRANNQEPAKPSMFALEAKYKYQAWESIKTISQQRAQALYIKEVDTLIEKYGTRD</sequence>
<dbReference type="PANTHER" id="PTHR23310">
    <property type="entry name" value="ACYL-COA-BINDING PROTEIN, ACBP"/>
    <property type="match status" value="1"/>
</dbReference>
<comment type="similarity">
    <text evidence="1">Belongs to the ACBP family.</text>
</comment>